<evidence type="ECO:0000259" key="1">
    <source>
        <dbReference type="Pfam" id="PF04101"/>
    </source>
</evidence>
<dbReference type="Pfam" id="PF04101">
    <property type="entry name" value="Glyco_tran_28_C"/>
    <property type="match status" value="1"/>
</dbReference>
<organism evidence="2 3">
    <name type="scientific">Novosphingobium pituita</name>
    <dbReference type="NCBI Taxonomy" id="3056842"/>
    <lineage>
        <taxon>Bacteria</taxon>
        <taxon>Pseudomonadati</taxon>
        <taxon>Pseudomonadota</taxon>
        <taxon>Alphaproteobacteria</taxon>
        <taxon>Sphingomonadales</taxon>
        <taxon>Sphingomonadaceae</taxon>
        <taxon>Novosphingobium</taxon>
    </lineage>
</organism>
<dbReference type="InterPro" id="IPR007235">
    <property type="entry name" value="Glyco_trans_28_C"/>
</dbReference>
<reference evidence="2 3" key="1">
    <citation type="submission" date="2023-06" db="EMBL/GenBank/DDBJ databases">
        <title>Draft genome sequence of Novosphingobium sp. strain IK01.</title>
        <authorList>
            <person name="Hatamoto M."/>
            <person name="Ikarashi T."/>
            <person name="Yamaguchi T."/>
        </authorList>
    </citation>
    <scope>NUCLEOTIDE SEQUENCE [LARGE SCALE GENOMIC DNA]</scope>
    <source>
        <strain evidence="2 3">IK01</strain>
    </source>
</reference>
<name>A0ABQ6P9J6_9SPHN</name>
<dbReference type="Gene3D" id="3.40.50.2000">
    <property type="entry name" value="Glycogen Phosphorylase B"/>
    <property type="match status" value="1"/>
</dbReference>
<proteinExistence type="predicted"/>
<sequence length="161" mass="17903">MILVTVGTQLPFDRLIRMMDEMAPEFDEPVIAQIGRAHYEPVNMEWHRVIPPLEFEPLVDRARVIVSHAGIGTILTAERHGRSLILFPRAVEMGEHRNDHQMATASAMSGREGVAVARDAADLRRLIAHPPPPARPSRDMAGREGVCAEIARFLQTCIGPE</sequence>
<dbReference type="SUPFAM" id="SSF53756">
    <property type="entry name" value="UDP-Glycosyltransferase/glycogen phosphorylase"/>
    <property type="match status" value="1"/>
</dbReference>
<dbReference type="EMBL" id="BTFW01000001">
    <property type="protein sequence ID" value="GMM61913.1"/>
    <property type="molecule type" value="Genomic_DNA"/>
</dbReference>
<feature type="domain" description="Glycosyl transferase family 28 C-terminal" evidence="1">
    <location>
        <begin position="1"/>
        <end position="108"/>
    </location>
</feature>
<keyword evidence="3" id="KW-1185">Reference proteome</keyword>
<evidence type="ECO:0000313" key="2">
    <source>
        <dbReference type="EMBL" id="GMM61913.1"/>
    </source>
</evidence>
<dbReference type="Proteomes" id="UP001187221">
    <property type="component" value="Unassembled WGS sequence"/>
</dbReference>
<evidence type="ECO:0000313" key="3">
    <source>
        <dbReference type="Proteomes" id="UP001187221"/>
    </source>
</evidence>
<protein>
    <recommendedName>
        <fullName evidence="1">Glycosyl transferase family 28 C-terminal domain-containing protein</fullName>
    </recommendedName>
</protein>
<dbReference type="RefSeq" id="WP_317975553.1">
    <property type="nucleotide sequence ID" value="NZ_BTFW01000001.1"/>
</dbReference>
<accession>A0ABQ6P9J6</accession>
<comment type="caution">
    <text evidence="2">The sequence shown here is derived from an EMBL/GenBank/DDBJ whole genome shotgun (WGS) entry which is preliminary data.</text>
</comment>
<gene>
    <name evidence="2" type="ORF">NUTIK01_26900</name>
</gene>